<gene>
    <name evidence="2" type="ORF">RI543_004975</name>
</gene>
<feature type="compositionally biased region" description="Basic residues" evidence="1">
    <location>
        <begin position="251"/>
        <end position="261"/>
    </location>
</feature>
<proteinExistence type="predicted"/>
<name>A0AAN8A6D9_9SACH</name>
<dbReference type="EMBL" id="JAWIZZ010000071">
    <property type="protein sequence ID" value="KAK5773666.1"/>
    <property type="molecule type" value="Genomic_DNA"/>
</dbReference>
<dbReference type="GO" id="GO:0043565">
    <property type="term" value="F:sequence-specific DNA binding"/>
    <property type="evidence" value="ECO:0007669"/>
    <property type="project" value="TreeGrafter"/>
</dbReference>
<evidence type="ECO:0000313" key="2">
    <source>
        <dbReference type="EMBL" id="KAK5773666.1"/>
    </source>
</evidence>
<dbReference type="AlphaFoldDB" id="A0AAN8A6D9"/>
<dbReference type="PANTHER" id="PTHR28164">
    <property type="entry name" value="PROTEIN STB3"/>
    <property type="match status" value="1"/>
</dbReference>
<dbReference type="PANTHER" id="PTHR28164:SF1">
    <property type="entry name" value="PROTEIN STB3"/>
    <property type="match status" value="1"/>
</dbReference>
<dbReference type="Proteomes" id="UP001306508">
    <property type="component" value="Unassembled WGS sequence"/>
</dbReference>
<feature type="compositionally biased region" description="Polar residues" evidence="1">
    <location>
        <begin position="346"/>
        <end position="361"/>
    </location>
</feature>
<keyword evidence="3" id="KW-1185">Reference proteome</keyword>
<evidence type="ECO:0000313" key="3">
    <source>
        <dbReference type="Proteomes" id="UP001306508"/>
    </source>
</evidence>
<dbReference type="InterPro" id="IPR018818">
    <property type="entry name" value="Stb3"/>
</dbReference>
<organism evidence="2 3">
    <name type="scientific">Arxiozyma heterogenica</name>
    <dbReference type="NCBI Taxonomy" id="278026"/>
    <lineage>
        <taxon>Eukaryota</taxon>
        <taxon>Fungi</taxon>
        <taxon>Dikarya</taxon>
        <taxon>Ascomycota</taxon>
        <taxon>Saccharomycotina</taxon>
        <taxon>Saccharomycetes</taxon>
        <taxon>Saccharomycetales</taxon>
        <taxon>Saccharomycetaceae</taxon>
        <taxon>Arxiozyma</taxon>
    </lineage>
</organism>
<comment type="caution">
    <text evidence="2">The sequence shown here is derived from an EMBL/GenBank/DDBJ whole genome shotgun (WGS) entry which is preliminary data.</text>
</comment>
<feature type="compositionally biased region" description="Basic and acidic residues" evidence="1">
    <location>
        <begin position="363"/>
        <end position="389"/>
    </location>
</feature>
<feature type="region of interest" description="Disordered" evidence="1">
    <location>
        <begin position="342"/>
        <end position="402"/>
    </location>
</feature>
<dbReference type="Pfam" id="PF10330">
    <property type="entry name" value="Stb3"/>
    <property type="match status" value="1"/>
</dbReference>
<dbReference type="GO" id="GO:0000432">
    <property type="term" value="P:positive regulation of transcription from RNA polymerase II promoter by glucose"/>
    <property type="evidence" value="ECO:0007669"/>
    <property type="project" value="TreeGrafter"/>
</dbReference>
<protein>
    <submittedName>
        <fullName evidence="2">Uncharacterized protein</fullName>
    </submittedName>
</protein>
<sequence>MSQNVVTSYDSDNQDKQVPLLSSIEPSILSKLLKTHGPLAMRHITQLLSEEIPQFQDMSSSKKRRLIMNALEKGDERNKVLFQKVGWGLWQIEMVDPNIPFEQQRQIVNSLNKQRKDSISNDTRHDINAAIVKKDTKSDPISTTLVVSPPKPVYIDEFAVSLSSDEEDENFEENQTGYMEDSKAQMTQRRRGSSNIYSMKRRVSSVVNSVDNIISQPTIHSNMELCSTSFSSITATTSNTLLLLPPQKGHSFTKNRTRRSSSAKPKAINISDDGYLYHQNYHYHHHHTPLQRVRSTSISKESSLRTTLNNNNNNTIITPLTSTSQFSLKLDTLETYNINMKEKENNNPSSQTLESDKSSNFLLERKKEERYEKSDNKSDTEEEDWKNMDPRMLTRKNIEDTTITDHNYTTADTKEVASLLLSLK</sequence>
<accession>A0AAN8A6D9</accession>
<dbReference type="GO" id="GO:0005634">
    <property type="term" value="C:nucleus"/>
    <property type="evidence" value="ECO:0007669"/>
    <property type="project" value="TreeGrafter"/>
</dbReference>
<feature type="region of interest" description="Disordered" evidence="1">
    <location>
        <begin position="246"/>
        <end position="266"/>
    </location>
</feature>
<evidence type="ECO:0000256" key="1">
    <source>
        <dbReference type="SAM" id="MobiDB-lite"/>
    </source>
</evidence>
<reference evidence="3" key="1">
    <citation type="submission" date="2023-07" db="EMBL/GenBank/DDBJ databases">
        <title>A draft genome of Kazachstania heterogenica Y-27499.</title>
        <authorList>
            <person name="Donic C."/>
            <person name="Kralova J.S."/>
            <person name="Fidel L."/>
            <person name="Ben-Dor S."/>
            <person name="Jung S."/>
        </authorList>
    </citation>
    <scope>NUCLEOTIDE SEQUENCE [LARGE SCALE GENOMIC DNA]</scope>
    <source>
        <strain evidence="3">Y27499</strain>
    </source>
</reference>